<dbReference type="EMBL" id="CP107020">
    <property type="protein sequence ID" value="UYG17127.1"/>
    <property type="molecule type" value="Genomic_DNA"/>
</dbReference>
<keyword evidence="1" id="KW-1133">Transmembrane helix</keyword>
<proteinExistence type="predicted"/>
<name>A0ABY6G1Z3_9MICO</name>
<evidence type="ECO:0000256" key="1">
    <source>
        <dbReference type="SAM" id="Phobius"/>
    </source>
</evidence>
<keyword evidence="1" id="KW-0812">Transmembrane</keyword>
<evidence type="ECO:0008006" key="4">
    <source>
        <dbReference type="Google" id="ProtNLM"/>
    </source>
</evidence>
<evidence type="ECO:0000313" key="2">
    <source>
        <dbReference type="EMBL" id="UYG17127.1"/>
    </source>
</evidence>
<organism evidence="2 3">
    <name type="scientific">Brachybacterium huguangmaarense</name>
    <dbReference type="NCBI Taxonomy" id="1652028"/>
    <lineage>
        <taxon>Bacteria</taxon>
        <taxon>Bacillati</taxon>
        <taxon>Actinomycetota</taxon>
        <taxon>Actinomycetes</taxon>
        <taxon>Micrococcales</taxon>
        <taxon>Dermabacteraceae</taxon>
        <taxon>Brachybacterium</taxon>
    </lineage>
</organism>
<gene>
    <name evidence="2" type="ORF">BRM3_01435</name>
</gene>
<feature type="transmembrane region" description="Helical" evidence="1">
    <location>
        <begin position="210"/>
        <end position="231"/>
    </location>
</feature>
<keyword evidence="1" id="KW-0472">Membrane</keyword>
<dbReference type="Proteomes" id="UP001164305">
    <property type="component" value="Chromosome"/>
</dbReference>
<feature type="transmembrane region" description="Helical" evidence="1">
    <location>
        <begin position="71"/>
        <end position="89"/>
    </location>
</feature>
<reference evidence="2" key="1">
    <citation type="submission" date="2022-10" db="EMBL/GenBank/DDBJ databases">
        <title>Whole-Genome Sequencing of Brachybacterium huguangmaarense BRM-3, Isolated from Betula schmidtii.</title>
        <authorList>
            <person name="Haam D."/>
        </authorList>
    </citation>
    <scope>NUCLEOTIDE SEQUENCE</scope>
    <source>
        <strain evidence="2">BRM-3</strain>
    </source>
</reference>
<evidence type="ECO:0000313" key="3">
    <source>
        <dbReference type="Proteomes" id="UP001164305"/>
    </source>
</evidence>
<dbReference type="RefSeq" id="WP_263594336.1">
    <property type="nucleotide sequence ID" value="NZ_CP107020.1"/>
</dbReference>
<protein>
    <recommendedName>
        <fullName evidence="4">PH domain-containing protein</fullName>
    </recommendedName>
</protein>
<accession>A0ABY6G1Z3</accession>
<feature type="transmembrane region" description="Helical" evidence="1">
    <location>
        <begin position="27"/>
        <end position="51"/>
    </location>
</feature>
<sequence length="233" mass="25661">MHTPHETTAVPRDHGEPSHVFGPMRSAVMAALVGAITFVVVLEFLVLTSFIGQRLWNDDALFHEVLFTLPLVLWLLILVAAVVICLRTITSWLTVGEQGFATHGLFRRAVSHEWSDVARLVAVRDVTRVPLPTERVPAPEDPYDGVYVVGTNGRRLATFSGRLFGARAQHAVIDQARAAGTEVEEVDQLAPRELRTRVPRSIPVADLHPGLVLLAVVAFYAAHNILTFIVWGL</sequence>
<keyword evidence="3" id="KW-1185">Reference proteome</keyword>